<dbReference type="PANTHER" id="PTHR46890">
    <property type="entry name" value="NON-LTR RETROLELEMENT REVERSE TRANSCRIPTASE-LIKE PROTEIN-RELATED"/>
    <property type="match status" value="1"/>
</dbReference>
<evidence type="ECO:0000313" key="2">
    <source>
        <dbReference type="EMBL" id="CAA0841934.1"/>
    </source>
</evidence>
<dbReference type="Pfam" id="PF00078">
    <property type="entry name" value="RVT_1"/>
    <property type="match status" value="1"/>
</dbReference>
<dbReference type="InterPro" id="IPR052343">
    <property type="entry name" value="Retrotransposon-Effector_Assoc"/>
</dbReference>
<feature type="non-terminal residue" evidence="2">
    <location>
        <position position="1"/>
    </location>
</feature>
<accession>A0A9N7P3G9</accession>
<evidence type="ECO:0000313" key="3">
    <source>
        <dbReference type="Proteomes" id="UP001153555"/>
    </source>
</evidence>
<gene>
    <name evidence="2" type="ORF">SHERM_07809</name>
</gene>
<dbReference type="CDD" id="cd01650">
    <property type="entry name" value="RT_nLTR_like"/>
    <property type="match status" value="1"/>
</dbReference>
<dbReference type="Proteomes" id="UP001153555">
    <property type="component" value="Unassembled WGS sequence"/>
</dbReference>
<dbReference type="InterPro" id="IPR000477">
    <property type="entry name" value="RT_dom"/>
</dbReference>
<organism evidence="2 3">
    <name type="scientific">Striga hermonthica</name>
    <name type="common">Purple witchweed</name>
    <name type="synonym">Buchnera hermonthica</name>
    <dbReference type="NCBI Taxonomy" id="68872"/>
    <lineage>
        <taxon>Eukaryota</taxon>
        <taxon>Viridiplantae</taxon>
        <taxon>Streptophyta</taxon>
        <taxon>Embryophyta</taxon>
        <taxon>Tracheophyta</taxon>
        <taxon>Spermatophyta</taxon>
        <taxon>Magnoliopsida</taxon>
        <taxon>eudicotyledons</taxon>
        <taxon>Gunneridae</taxon>
        <taxon>Pentapetalae</taxon>
        <taxon>asterids</taxon>
        <taxon>lamiids</taxon>
        <taxon>Lamiales</taxon>
        <taxon>Orobanchaceae</taxon>
        <taxon>Buchnereae</taxon>
        <taxon>Striga</taxon>
    </lineage>
</organism>
<protein>
    <submittedName>
        <fullName evidence="2">DNAse I-like superfamily protein</fullName>
    </submittedName>
</protein>
<sequence length="301" mass="34680">WGEWVSCKSDLNLAYRYEERFWKQKARIQWLREGDHNSKFFHAQVKQRRVTNSLDSILKPDGSLCLNVQDTLFELLFHQIFKSSNPLDQFCNLQNFFMPMLSKEGLLIEKETETALFDMSQDKSPGADGFTALFFQNAWPVIKYHVCLAVYNFFSCGKMPKGLNHTVITLIPQKKNPTKVADYRPISLCSVVYKIFAKVIANRLKPVLSSCISVAQSTFVLGRQILDNVIISNECIHYLNSERKGKNFYMALKLDMAKAYDRVEWSFIARICRQMGFCDVFVSWILACVCSTSYSFNVNGA</sequence>
<dbReference type="AlphaFoldDB" id="A0A9N7P3G9"/>
<keyword evidence="3" id="KW-1185">Reference proteome</keyword>
<reference evidence="2" key="1">
    <citation type="submission" date="2019-12" db="EMBL/GenBank/DDBJ databases">
        <authorList>
            <person name="Scholes J."/>
        </authorList>
    </citation>
    <scope>NUCLEOTIDE SEQUENCE</scope>
</reference>
<proteinExistence type="predicted"/>
<dbReference type="PANTHER" id="PTHR46890:SF48">
    <property type="entry name" value="RNA-DIRECTED DNA POLYMERASE"/>
    <property type="match status" value="1"/>
</dbReference>
<dbReference type="InterPro" id="IPR043502">
    <property type="entry name" value="DNA/RNA_pol_sf"/>
</dbReference>
<dbReference type="SUPFAM" id="SSF56672">
    <property type="entry name" value="DNA/RNA polymerases"/>
    <property type="match status" value="1"/>
</dbReference>
<dbReference type="EMBL" id="CACSLK010034598">
    <property type="protein sequence ID" value="CAA0841934.1"/>
    <property type="molecule type" value="Genomic_DNA"/>
</dbReference>
<name>A0A9N7P3G9_STRHE</name>
<feature type="domain" description="Reverse transcriptase" evidence="1">
    <location>
        <begin position="174"/>
        <end position="289"/>
    </location>
</feature>
<dbReference type="OrthoDB" id="1744525at2759"/>
<comment type="caution">
    <text evidence="2">The sequence shown here is derived from an EMBL/GenBank/DDBJ whole genome shotgun (WGS) entry which is preliminary data.</text>
</comment>
<feature type="non-terminal residue" evidence="2">
    <location>
        <position position="301"/>
    </location>
</feature>
<evidence type="ECO:0000259" key="1">
    <source>
        <dbReference type="Pfam" id="PF00078"/>
    </source>
</evidence>